<accession>X1L5U6</accession>
<sequence>YSNSQVLIIPITTNYGDSTNDLIIWKQDYN</sequence>
<dbReference type="AlphaFoldDB" id="X1L5U6"/>
<comment type="caution">
    <text evidence="1">The sequence shown here is derived from an EMBL/GenBank/DDBJ whole genome shotgun (WGS) entry which is preliminary data.</text>
</comment>
<protein>
    <submittedName>
        <fullName evidence="1">Uncharacterized protein</fullName>
    </submittedName>
</protein>
<organism evidence="1">
    <name type="scientific">marine sediment metagenome</name>
    <dbReference type="NCBI Taxonomy" id="412755"/>
    <lineage>
        <taxon>unclassified sequences</taxon>
        <taxon>metagenomes</taxon>
        <taxon>ecological metagenomes</taxon>
    </lineage>
</organism>
<feature type="non-terminal residue" evidence="1">
    <location>
        <position position="1"/>
    </location>
</feature>
<evidence type="ECO:0000313" key="1">
    <source>
        <dbReference type="EMBL" id="GAH97809.1"/>
    </source>
</evidence>
<feature type="non-terminal residue" evidence="1">
    <location>
        <position position="30"/>
    </location>
</feature>
<reference evidence="1" key="1">
    <citation type="journal article" date="2014" name="Front. Microbiol.">
        <title>High frequency of phylogenetically diverse reductive dehalogenase-homologous genes in deep subseafloor sedimentary metagenomes.</title>
        <authorList>
            <person name="Kawai M."/>
            <person name="Futagami T."/>
            <person name="Toyoda A."/>
            <person name="Takaki Y."/>
            <person name="Nishi S."/>
            <person name="Hori S."/>
            <person name="Arai W."/>
            <person name="Tsubouchi T."/>
            <person name="Morono Y."/>
            <person name="Uchiyama I."/>
            <person name="Ito T."/>
            <person name="Fujiyama A."/>
            <person name="Inagaki F."/>
            <person name="Takami H."/>
        </authorList>
    </citation>
    <scope>NUCLEOTIDE SEQUENCE</scope>
    <source>
        <strain evidence="1">Expedition CK06-06</strain>
    </source>
</reference>
<name>X1L5U6_9ZZZZ</name>
<gene>
    <name evidence="1" type="ORF">S03H2_73157</name>
</gene>
<proteinExistence type="predicted"/>
<dbReference type="EMBL" id="BARU01049984">
    <property type="protein sequence ID" value="GAH97809.1"/>
    <property type="molecule type" value="Genomic_DNA"/>
</dbReference>